<dbReference type="InterPro" id="IPR013525">
    <property type="entry name" value="ABC2_TM"/>
</dbReference>
<evidence type="ECO:0000256" key="2">
    <source>
        <dbReference type="ARBA" id="ARBA00022692"/>
    </source>
</evidence>
<dbReference type="GO" id="GO:0046677">
    <property type="term" value="P:response to antibiotic"/>
    <property type="evidence" value="ECO:0007669"/>
    <property type="project" value="UniProtKB-KW"/>
</dbReference>
<dbReference type="PIRSF" id="PIRSF006648">
    <property type="entry name" value="DrrB"/>
    <property type="match status" value="1"/>
</dbReference>
<reference evidence="8 9" key="1">
    <citation type="submission" date="2018-08" db="EMBL/GenBank/DDBJ databases">
        <title>Sequencing the genomes of 1000 actinobacteria strains.</title>
        <authorList>
            <person name="Klenk H.-P."/>
        </authorList>
    </citation>
    <scope>NUCLEOTIDE SEQUENCE [LARGE SCALE GENOMIC DNA]</scope>
    <source>
        <strain evidence="8 9">DSM 43927</strain>
    </source>
</reference>
<evidence type="ECO:0000313" key="9">
    <source>
        <dbReference type="Proteomes" id="UP000256661"/>
    </source>
</evidence>
<proteinExistence type="inferred from homology"/>
<evidence type="ECO:0000313" key="8">
    <source>
        <dbReference type="EMBL" id="REE99639.1"/>
    </source>
</evidence>
<feature type="transmembrane region" description="Helical" evidence="6">
    <location>
        <begin position="31"/>
        <end position="49"/>
    </location>
</feature>
<feature type="transmembrane region" description="Helical" evidence="6">
    <location>
        <begin position="242"/>
        <end position="264"/>
    </location>
</feature>
<name>A0A3D9SUJ2_9ACTN</name>
<dbReference type="GO" id="GO:0140359">
    <property type="term" value="F:ABC-type transporter activity"/>
    <property type="evidence" value="ECO:0007669"/>
    <property type="project" value="InterPro"/>
</dbReference>
<evidence type="ECO:0000259" key="7">
    <source>
        <dbReference type="PROSITE" id="PS51012"/>
    </source>
</evidence>
<keyword evidence="2 6" id="KW-0812">Transmembrane</keyword>
<dbReference type="InterPro" id="IPR000412">
    <property type="entry name" value="ABC_2_transport"/>
</dbReference>
<feature type="transmembrane region" description="Helical" evidence="6">
    <location>
        <begin position="69"/>
        <end position="88"/>
    </location>
</feature>
<dbReference type="PROSITE" id="PS51012">
    <property type="entry name" value="ABC_TM2"/>
    <property type="match status" value="1"/>
</dbReference>
<dbReference type="AlphaFoldDB" id="A0A3D9SUJ2"/>
<keyword evidence="3 6" id="KW-1133">Transmembrane helix</keyword>
<dbReference type="InterPro" id="IPR052902">
    <property type="entry name" value="ABC-2_transporter"/>
</dbReference>
<evidence type="ECO:0000256" key="5">
    <source>
        <dbReference type="ARBA" id="ARBA00023251"/>
    </source>
</evidence>
<feature type="transmembrane region" description="Helical" evidence="6">
    <location>
        <begin position="109"/>
        <end position="139"/>
    </location>
</feature>
<comment type="caution">
    <text evidence="8">The sequence shown here is derived from an EMBL/GenBank/DDBJ whole genome shotgun (WGS) entry which is preliminary data.</text>
</comment>
<organism evidence="8 9">
    <name type="scientific">Thermomonospora umbrina</name>
    <dbReference type="NCBI Taxonomy" id="111806"/>
    <lineage>
        <taxon>Bacteria</taxon>
        <taxon>Bacillati</taxon>
        <taxon>Actinomycetota</taxon>
        <taxon>Actinomycetes</taxon>
        <taxon>Streptosporangiales</taxon>
        <taxon>Thermomonosporaceae</taxon>
        <taxon>Thermomonospora</taxon>
    </lineage>
</organism>
<dbReference type="Pfam" id="PF01061">
    <property type="entry name" value="ABC2_membrane"/>
    <property type="match status" value="1"/>
</dbReference>
<keyword evidence="4 6" id="KW-0472">Membrane</keyword>
<protein>
    <recommendedName>
        <fullName evidence="6">Transport permease protein</fullName>
    </recommendedName>
</protein>
<evidence type="ECO:0000256" key="6">
    <source>
        <dbReference type="RuleBase" id="RU361157"/>
    </source>
</evidence>
<dbReference type="OrthoDB" id="3399482at2"/>
<evidence type="ECO:0000256" key="3">
    <source>
        <dbReference type="ARBA" id="ARBA00022989"/>
    </source>
</evidence>
<keyword evidence="6" id="KW-0813">Transport</keyword>
<evidence type="ECO:0000256" key="1">
    <source>
        <dbReference type="ARBA" id="ARBA00004141"/>
    </source>
</evidence>
<keyword evidence="9" id="KW-1185">Reference proteome</keyword>
<feature type="transmembrane region" description="Helical" evidence="6">
    <location>
        <begin position="177"/>
        <end position="196"/>
    </location>
</feature>
<comment type="similarity">
    <text evidence="6">Belongs to the ABC-2 integral membrane protein family.</text>
</comment>
<keyword evidence="6" id="KW-1003">Cell membrane</keyword>
<keyword evidence="5" id="KW-0046">Antibiotic resistance</keyword>
<dbReference type="EMBL" id="QTTT01000001">
    <property type="protein sequence ID" value="REE99639.1"/>
    <property type="molecule type" value="Genomic_DNA"/>
</dbReference>
<gene>
    <name evidence="8" type="ORF">DFJ69_5152</name>
</gene>
<feature type="domain" description="ABC transmembrane type-2" evidence="7">
    <location>
        <begin position="31"/>
        <end position="267"/>
    </location>
</feature>
<dbReference type="PANTHER" id="PTHR43027">
    <property type="entry name" value="DOXORUBICIN RESISTANCE ABC TRANSPORTER PERMEASE PROTEIN DRRC-RELATED"/>
    <property type="match status" value="1"/>
</dbReference>
<feature type="transmembrane region" description="Helical" evidence="6">
    <location>
        <begin position="145"/>
        <end position="165"/>
    </location>
</feature>
<comment type="subcellular location">
    <subcellularLocation>
        <location evidence="6">Cell membrane</location>
        <topology evidence="6">Multi-pass membrane protein</topology>
    </subcellularLocation>
    <subcellularLocation>
        <location evidence="1">Membrane</location>
        <topology evidence="1">Multi-pass membrane protein</topology>
    </subcellularLocation>
</comment>
<dbReference type="Proteomes" id="UP000256661">
    <property type="component" value="Unassembled WGS sequence"/>
</dbReference>
<evidence type="ECO:0000256" key="4">
    <source>
        <dbReference type="ARBA" id="ARBA00023136"/>
    </source>
</evidence>
<dbReference type="GO" id="GO:0043190">
    <property type="term" value="C:ATP-binding cassette (ABC) transporter complex"/>
    <property type="evidence" value="ECO:0007669"/>
    <property type="project" value="InterPro"/>
</dbReference>
<dbReference type="InterPro" id="IPR047817">
    <property type="entry name" value="ABC2_TM_bact-type"/>
</dbReference>
<dbReference type="PANTHER" id="PTHR43027:SF2">
    <property type="entry name" value="TRANSPORT PERMEASE PROTEIN"/>
    <property type="match status" value="1"/>
</dbReference>
<dbReference type="RefSeq" id="WP_116024914.1">
    <property type="nucleotide sequence ID" value="NZ_QTTT01000001.1"/>
</dbReference>
<sequence>MNLTTTVSPPNGRLLLRLARLDATLMWRNRTALFGVVGLPAFFAAMLVVSKGNGSTTAGMESVLFTGTGNLGFFLLPAVFMNLLNVFTARREELTLKRLRSGPLSDVEVLGGSVLSGALLYLVQSAVIVVIIAAVLGGGAPGDPVLMLVGMLLGVAVFSLLAAALSGVTPTVELAQLTVLPVLLVSMLASGSMIPLDELPEGVRQAARLVPLTPVVEIVRTAYLGRDFTGGGDHGSVGVLEAWTACGPALAVLAAWVAAGVWLARRYFRWEPRRG</sequence>
<accession>A0A3D9SUJ2</accession>